<evidence type="ECO:0000256" key="8">
    <source>
        <dbReference type="SAM" id="MobiDB-lite"/>
    </source>
</evidence>
<reference evidence="11" key="1">
    <citation type="submission" date="2017-09" db="EMBL/GenBank/DDBJ databases">
        <title>Depth-based differentiation of microbial function through sediment-hosted aquifers and enrichment of novel symbionts in the deep terrestrial subsurface.</title>
        <authorList>
            <person name="Probst A.J."/>
            <person name="Ladd B."/>
            <person name="Jarett J.K."/>
            <person name="Geller-Mcgrath D.E."/>
            <person name="Sieber C.M.K."/>
            <person name="Emerson J.B."/>
            <person name="Anantharaman K."/>
            <person name="Thomas B.C."/>
            <person name="Malmstrom R."/>
            <person name="Stieglmeier M."/>
            <person name="Klingl A."/>
            <person name="Woyke T."/>
            <person name="Ryan C.M."/>
            <person name="Banfield J.F."/>
        </authorList>
    </citation>
    <scope>NUCLEOTIDE SEQUENCE [LARGE SCALE GENOMIC DNA]</scope>
</reference>
<evidence type="ECO:0000256" key="7">
    <source>
        <dbReference type="NCBIfam" id="TIGR00020"/>
    </source>
</evidence>
<comment type="subcellular location">
    <subcellularLocation>
        <location evidence="6">Cytoplasm</location>
    </subcellularLocation>
</comment>
<dbReference type="NCBIfam" id="TIGR00020">
    <property type="entry name" value="prfB"/>
    <property type="match status" value="1"/>
</dbReference>
<comment type="caution">
    <text evidence="10">The sequence shown here is derived from an EMBL/GenBank/DDBJ whole genome shotgun (WGS) entry which is preliminary data.</text>
</comment>
<dbReference type="GO" id="GO:0005737">
    <property type="term" value="C:cytoplasm"/>
    <property type="evidence" value="ECO:0007669"/>
    <property type="project" value="UniProtKB-SubCell"/>
</dbReference>
<accession>A0A2M7T530</accession>
<feature type="region of interest" description="Disordered" evidence="8">
    <location>
        <begin position="1"/>
        <end position="27"/>
    </location>
</feature>
<name>A0A2M7T530_9ACTN</name>
<dbReference type="Gene3D" id="3.30.70.1660">
    <property type="match status" value="1"/>
</dbReference>
<dbReference type="InterPro" id="IPR045853">
    <property type="entry name" value="Pep_chain_release_fac_I_sf"/>
</dbReference>
<evidence type="ECO:0000256" key="3">
    <source>
        <dbReference type="ARBA" id="ARBA00022481"/>
    </source>
</evidence>
<protein>
    <recommendedName>
        <fullName evidence="6 7">Peptide chain release factor 2</fullName>
        <shortName evidence="6">RF-2</shortName>
    </recommendedName>
</protein>
<dbReference type="PANTHER" id="PTHR43116:SF3">
    <property type="entry name" value="CLASS I PEPTIDE CHAIN RELEASE FACTOR"/>
    <property type="match status" value="1"/>
</dbReference>
<comment type="similarity">
    <text evidence="2 6">Belongs to the prokaryotic/mitochondrial release factor family.</text>
</comment>
<dbReference type="InterPro" id="IPR004374">
    <property type="entry name" value="PrfB"/>
</dbReference>
<dbReference type="SMART" id="SM00937">
    <property type="entry name" value="PCRF"/>
    <property type="match status" value="1"/>
</dbReference>
<comment type="function">
    <text evidence="1 6">Peptide chain release factor 2 directs the termination of translation in response to the peptide chain termination codons UGA and UAA.</text>
</comment>
<evidence type="ECO:0000313" key="10">
    <source>
        <dbReference type="EMBL" id="PIZ35050.1"/>
    </source>
</evidence>
<feature type="modified residue" description="N5-methylglutamine" evidence="6">
    <location>
        <position position="229"/>
    </location>
</feature>
<comment type="PTM">
    <text evidence="6">Methylated by PrmC. Methylation increases the termination efficiency of RF2.</text>
</comment>
<evidence type="ECO:0000256" key="6">
    <source>
        <dbReference type="HAMAP-Rule" id="MF_00094"/>
    </source>
</evidence>
<evidence type="ECO:0000256" key="4">
    <source>
        <dbReference type="ARBA" id="ARBA00022490"/>
    </source>
</evidence>
<dbReference type="Gene3D" id="1.20.58.410">
    <property type="entry name" value="Release factor"/>
    <property type="match status" value="1"/>
</dbReference>
<dbReference type="SUPFAM" id="SSF75620">
    <property type="entry name" value="Release factor"/>
    <property type="match status" value="1"/>
</dbReference>
<dbReference type="GO" id="GO:0016149">
    <property type="term" value="F:translation release factor activity, codon specific"/>
    <property type="evidence" value="ECO:0007669"/>
    <property type="project" value="UniProtKB-UniRule"/>
</dbReference>
<feature type="compositionally biased region" description="Basic and acidic residues" evidence="8">
    <location>
        <begin position="1"/>
        <end position="19"/>
    </location>
</feature>
<dbReference type="EMBL" id="PFNG01000256">
    <property type="protein sequence ID" value="PIZ35050.1"/>
    <property type="molecule type" value="Genomic_DNA"/>
</dbReference>
<keyword evidence="4 6" id="KW-0963">Cytoplasm</keyword>
<dbReference type="PANTHER" id="PTHR43116">
    <property type="entry name" value="PEPTIDE CHAIN RELEASE FACTOR 2"/>
    <property type="match status" value="1"/>
</dbReference>
<keyword evidence="5 6" id="KW-0648">Protein biosynthesis</keyword>
<feature type="domain" description="Prokaryotic-type class I peptide chain release factors" evidence="9">
    <location>
        <begin position="222"/>
        <end position="238"/>
    </location>
</feature>
<keyword evidence="3 6" id="KW-0488">Methylation</keyword>
<dbReference type="Pfam" id="PF03462">
    <property type="entry name" value="PCRF"/>
    <property type="match status" value="1"/>
</dbReference>
<evidence type="ECO:0000313" key="11">
    <source>
        <dbReference type="Proteomes" id="UP000230956"/>
    </source>
</evidence>
<proteinExistence type="inferred from homology"/>
<evidence type="ECO:0000256" key="1">
    <source>
        <dbReference type="ARBA" id="ARBA00002613"/>
    </source>
</evidence>
<organism evidence="10 11">
    <name type="scientific">Candidatus Aquicultor secundus</name>
    <dbReference type="NCBI Taxonomy" id="1973895"/>
    <lineage>
        <taxon>Bacteria</taxon>
        <taxon>Bacillati</taxon>
        <taxon>Actinomycetota</taxon>
        <taxon>Candidatus Aquicultoria</taxon>
        <taxon>Candidatus Aquicultorales</taxon>
        <taxon>Candidatus Aquicultoraceae</taxon>
        <taxon>Candidatus Aquicultor</taxon>
    </lineage>
</organism>
<evidence type="ECO:0000256" key="2">
    <source>
        <dbReference type="ARBA" id="ARBA00010835"/>
    </source>
</evidence>
<dbReference type="Gene3D" id="3.30.160.20">
    <property type="match status" value="1"/>
</dbReference>
<dbReference type="PROSITE" id="PS00745">
    <property type="entry name" value="RF_PROK_I"/>
    <property type="match status" value="1"/>
</dbReference>
<dbReference type="InterPro" id="IPR000352">
    <property type="entry name" value="Pep_chain_release_fac_I"/>
</dbReference>
<dbReference type="InterPro" id="IPR005139">
    <property type="entry name" value="PCRF"/>
</dbReference>
<dbReference type="AlphaFoldDB" id="A0A2M7T530"/>
<dbReference type="FunFam" id="3.30.160.20:FF:000004">
    <property type="entry name" value="Peptide chain release factor 1"/>
    <property type="match status" value="1"/>
</dbReference>
<dbReference type="HAMAP" id="MF_00094">
    <property type="entry name" value="Rel_fac_2"/>
    <property type="match status" value="1"/>
</dbReference>
<evidence type="ECO:0000259" key="9">
    <source>
        <dbReference type="PROSITE" id="PS00745"/>
    </source>
</evidence>
<evidence type="ECO:0000256" key="5">
    <source>
        <dbReference type="ARBA" id="ARBA00022917"/>
    </source>
</evidence>
<gene>
    <name evidence="6" type="primary">prfB</name>
    <name evidence="10" type="ORF">COY37_11050</name>
</gene>
<sequence>MFDIDGKREEVGKLEKEASKPGFWDDPDAAQKVMSALSDLKDDIQAWERADDESEDLEIMNELAISENDESLGNEIKRAFKKLQRFVDDLELRSWFTDPMDSRSAIVTVHPGAGGTESQDWAEMLMRMIIQWAKSKDFQVGINEFAPGEEAGIKTVTFTVEGKYAYGFLQAERGVHRLVRISPFDYGGRRHTSFASVDVIPKVDTDIEITIEPSDLRIETFRSTGAGGQHVNVTDSAVRITHIPTGVAAQCQNERSQSKNKETALIILKARLYERIREERAREETERHKQKKEIAWGSQIKSYVLHPYQLVKDHRTGLEKGDVQSVLDGDIDDFIIAYHRQRVLEAADGAV</sequence>
<dbReference type="Proteomes" id="UP000230956">
    <property type="component" value="Unassembled WGS sequence"/>
</dbReference>
<dbReference type="Pfam" id="PF00472">
    <property type="entry name" value="RF-1"/>
    <property type="match status" value="1"/>
</dbReference>